<comment type="caution">
    <text evidence="1">The sequence shown here is derived from an EMBL/GenBank/DDBJ whole genome shotgun (WGS) entry which is preliminary data.</text>
</comment>
<sequence>MDPTPIRSDCAESIDLDLSRSMKPITSRKVNTLNEQTCASLEATDDSTIISCEDTIRKEEIVTFYEHETIKLDKPHDDALVIAQEVEGIVFSKILVDTGSAVDVISQNTLRSLKQPIPMIKQEITSLASFEGKSICPLGIILLSTRTHDLELKTEFTIVSHPMPFDAIVRRPWLHQMSAVPSVYHQCVKGKRISHSHATSL</sequence>
<evidence type="ECO:0000313" key="1">
    <source>
        <dbReference type="EMBL" id="KAF3520402.1"/>
    </source>
</evidence>
<dbReference type="PANTHER" id="PTHR33240:SF8">
    <property type="entry name" value="OS03G0439900 PROTEIN"/>
    <property type="match status" value="1"/>
</dbReference>
<dbReference type="InterPro" id="IPR021109">
    <property type="entry name" value="Peptidase_aspartic_dom_sf"/>
</dbReference>
<proteinExistence type="predicted"/>
<evidence type="ECO:0008006" key="3">
    <source>
        <dbReference type="Google" id="ProtNLM"/>
    </source>
</evidence>
<dbReference type="CDD" id="cd00303">
    <property type="entry name" value="retropepsin_like"/>
    <property type="match status" value="1"/>
</dbReference>
<dbReference type="Proteomes" id="UP000266723">
    <property type="component" value="Unassembled WGS sequence"/>
</dbReference>
<organism evidence="1 2">
    <name type="scientific">Brassica cretica</name>
    <name type="common">Mustard</name>
    <dbReference type="NCBI Taxonomy" id="69181"/>
    <lineage>
        <taxon>Eukaryota</taxon>
        <taxon>Viridiplantae</taxon>
        <taxon>Streptophyta</taxon>
        <taxon>Embryophyta</taxon>
        <taxon>Tracheophyta</taxon>
        <taxon>Spermatophyta</taxon>
        <taxon>Magnoliopsida</taxon>
        <taxon>eudicotyledons</taxon>
        <taxon>Gunneridae</taxon>
        <taxon>Pentapetalae</taxon>
        <taxon>rosids</taxon>
        <taxon>malvids</taxon>
        <taxon>Brassicales</taxon>
        <taxon>Brassicaceae</taxon>
        <taxon>Brassiceae</taxon>
        <taxon>Brassica</taxon>
    </lineage>
</organism>
<gene>
    <name evidence="1" type="ORF">DY000_02061987</name>
</gene>
<dbReference type="PANTHER" id="PTHR33240">
    <property type="entry name" value="OS08G0508500 PROTEIN"/>
    <property type="match status" value="1"/>
</dbReference>
<reference evidence="1 2" key="1">
    <citation type="journal article" date="2020" name="BMC Genomics">
        <title>Intraspecific diversification of the crop wild relative Brassica cretica Lam. using demographic model selection.</title>
        <authorList>
            <person name="Kioukis A."/>
            <person name="Michalopoulou V.A."/>
            <person name="Briers L."/>
            <person name="Pirintsos S."/>
            <person name="Studholme D.J."/>
            <person name="Pavlidis P."/>
            <person name="Sarris P.F."/>
        </authorList>
    </citation>
    <scope>NUCLEOTIDE SEQUENCE [LARGE SCALE GENOMIC DNA]</scope>
    <source>
        <strain evidence="2">cv. PFS-1207/04</strain>
    </source>
</reference>
<keyword evidence="2" id="KW-1185">Reference proteome</keyword>
<name>A0ABQ7B268_BRACR</name>
<protein>
    <recommendedName>
        <fullName evidence="3">Aspartic peptidase DDI1-type domain-containing protein</fullName>
    </recommendedName>
</protein>
<dbReference type="EMBL" id="QGKV02001556">
    <property type="protein sequence ID" value="KAF3520402.1"/>
    <property type="molecule type" value="Genomic_DNA"/>
</dbReference>
<accession>A0ABQ7B268</accession>
<evidence type="ECO:0000313" key="2">
    <source>
        <dbReference type="Proteomes" id="UP000266723"/>
    </source>
</evidence>
<dbReference type="Gene3D" id="2.40.70.10">
    <property type="entry name" value="Acid Proteases"/>
    <property type="match status" value="1"/>
</dbReference>